<keyword evidence="1" id="KW-0472">Membrane</keyword>
<name>A0AAV2T411_CALDB</name>
<dbReference type="Proteomes" id="UP001497525">
    <property type="component" value="Unassembled WGS sequence"/>
</dbReference>
<feature type="transmembrane region" description="Helical" evidence="1">
    <location>
        <begin position="12"/>
        <end position="33"/>
    </location>
</feature>
<dbReference type="EMBL" id="CAXLJL010000057">
    <property type="protein sequence ID" value="CAL5130033.1"/>
    <property type="molecule type" value="Genomic_DNA"/>
</dbReference>
<proteinExistence type="predicted"/>
<dbReference type="AlphaFoldDB" id="A0AAV2T411"/>
<evidence type="ECO:0000313" key="2">
    <source>
        <dbReference type="EMBL" id="CAL5130033.1"/>
    </source>
</evidence>
<keyword evidence="1" id="KW-0812">Transmembrane</keyword>
<evidence type="ECO:0000256" key="1">
    <source>
        <dbReference type="SAM" id="Phobius"/>
    </source>
</evidence>
<sequence length="135" mass="14687">MNLSGCPPSNLHSALFLPNFSAIALSIPMFSYFRQSRGTGLRIHSPYLTVLIHARMYTFILHLRSDKNRHCGNAYDVASPFPPTSSPIFVPHLSGKNVVCAHQAGDSLPVSHDERALACCSSLCCVAAHVLLIVI</sequence>
<reference evidence="2" key="1">
    <citation type="submission" date="2024-06" db="EMBL/GenBank/DDBJ databases">
        <authorList>
            <person name="Liu X."/>
            <person name="Lenzi L."/>
            <person name="Haldenby T S."/>
            <person name="Uol C."/>
        </authorList>
    </citation>
    <scope>NUCLEOTIDE SEQUENCE</scope>
</reference>
<keyword evidence="1" id="KW-1133">Transmembrane helix</keyword>
<evidence type="ECO:0000313" key="3">
    <source>
        <dbReference type="Proteomes" id="UP001497525"/>
    </source>
</evidence>
<gene>
    <name evidence="2" type="ORF">CDAUBV1_LOCUS1478</name>
</gene>
<accession>A0AAV2T411</accession>
<protein>
    <submittedName>
        <fullName evidence="2">Uncharacterized protein</fullName>
    </submittedName>
</protein>
<organism evidence="2 3">
    <name type="scientific">Calicophoron daubneyi</name>
    <name type="common">Rumen fluke</name>
    <name type="synonym">Paramphistomum daubneyi</name>
    <dbReference type="NCBI Taxonomy" id="300641"/>
    <lineage>
        <taxon>Eukaryota</taxon>
        <taxon>Metazoa</taxon>
        <taxon>Spiralia</taxon>
        <taxon>Lophotrochozoa</taxon>
        <taxon>Platyhelminthes</taxon>
        <taxon>Trematoda</taxon>
        <taxon>Digenea</taxon>
        <taxon>Plagiorchiida</taxon>
        <taxon>Pronocephalata</taxon>
        <taxon>Paramphistomoidea</taxon>
        <taxon>Paramphistomidae</taxon>
        <taxon>Calicophoron</taxon>
    </lineage>
</organism>
<comment type="caution">
    <text evidence="2">The sequence shown here is derived from an EMBL/GenBank/DDBJ whole genome shotgun (WGS) entry which is preliminary data.</text>
</comment>